<dbReference type="EMBL" id="LSRQ01001270">
    <property type="protein sequence ID" value="OAY78478.1"/>
    <property type="molecule type" value="Genomic_DNA"/>
</dbReference>
<proteinExistence type="predicted"/>
<accession>A0A199VN79</accession>
<sequence>MLRPRRRNPVIVADSDYLEAVAKEMLRKIKAGGGAAHVIAFNNETNSVIGRVFHSTFEN</sequence>
<organism evidence="1 2">
    <name type="scientific">Ananas comosus</name>
    <name type="common">Pineapple</name>
    <name type="synonym">Ananas ananas</name>
    <dbReference type="NCBI Taxonomy" id="4615"/>
    <lineage>
        <taxon>Eukaryota</taxon>
        <taxon>Viridiplantae</taxon>
        <taxon>Streptophyta</taxon>
        <taxon>Embryophyta</taxon>
        <taxon>Tracheophyta</taxon>
        <taxon>Spermatophyta</taxon>
        <taxon>Magnoliopsida</taxon>
        <taxon>Liliopsida</taxon>
        <taxon>Poales</taxon>
        <taxon>Bromeliaceae</taxon>
        <taxon>Bromelioideae</taxon>
        <taxon>Ananas</taxon>
    </lineage>
</organism>
<protein>
    <submittedName>
        <fullName evidence="1">Uncharacterized protein</fullName>
    </submittedName>
</protein>
<gene>
    <name evidence="1" type="ORF">ACMD2_17478</name>
</gene>
<comment type="caution">
    <text evidence="1">The sequence shown here is derived from an EMBL/GenBank/DDBJ whole genome shotgun (WGS) entry which is preliminary data.</text>
</comment>
<evidence type="ECO:0000313" key="2">
    <source>
        <dbReference type="Proteomes" id="UP000092600"/>
    </source>
</evidence>
<dbReference type="Proteomes" id="UP000092600">
    <property type="component" value="Unassembled WGS sequence"/>
</dbReference>
<dbReference type="AlphaFoldDB" id="A0A199VN79"/>
<name>A0A199VN79_ANACO</name>
<evidence type="ECO:0000313" key="1">
    <source>
        <dbReference type="EMBL" id="OAY78478.1"/>
    </source>
</evidence>
<reference evidence="1 2" key="1">
    <citation type="journal article" date="2016" name="DNA Res.">
        <title>The draft genome of MD-2 pineapple using hybrid error correction of long reads.</title>
        <authorList>
            <person name="Redwan R.M."/>
            <person name="Saidin A."/>
            <person name="Kumar S.V."/>
        </authorList>
    </citation>
    <scope>NUCLEOTIDE SEQUENCE [LARGE SCALE GENOMIC DNA]</scope>
    <source>
        <strain evidence="2">cv. MD2</strain>
        <tissue evidence="1">Leaf</tissue>
    </source>
</reference>